<dbReference type="AlphaFoldDB" id="A0A2L2T9H6"/>
<accession>A0A2L2T9H6</accession>
<protein>
    <submittedName>
        <fullName evidence="1">Uncharacterized protein</fullName>
    </submittedName>
</protein>
<name>A0A2L2T9H6_9HYPO</name>
<reference evidence="2" key="1">
    <citation type="submission" date="2014-10" db="EMBL/GenBank/DDBJ databases">
        <authorList>
            <person name="King R."/>
        </authorList>
    </citation>
    <scope>NUCLEOTIDE SEQUENCE [LARGE SCALE GENOMIC DNA]</scope>
    <source>
        <strain evidence="2">A3/5</strain>
    </source>
</reference>
<evidence type="ECO:0000313" key="1">
    <source>
        <dbReference type="EMBL" id="CEI60927.1"/>
    </source>
</evidence>
<dbReference type="EMBL" id="LN649230">
    <property type="protein sequence ID" value="CEI60927.1"/>
    <property type="molecule type" value="Genomic_DNA"/>
</dbReference>
<sequence>MSSESQGSAGNEEDSLSRLKLGYRAVSDPDFSSKLLSPPLSTCIIQSSTASFLYLNSPK</sequence>
<keyword evidence="2" id="KW-1185">Reference proteome</keyword>
<dbReference type="Proteomes" id="UP000245910">
    <property type="component" value="Chromosome II"/>
</dbReference>
<proteinExistence type="predicted"/>
<organism evidence="1 2">
    <name type="scientific">Fusarium venenatum</name>
    <dbReference type="NCBI Taxonomy" id="56646"/>
    <lineage>
        <taxon>Eukaryota</taxon>
        <taxon>Fungi</taxon>
        <taxon>Dikarya</taxon>
        <taxon>Ascomycota</taxon>
        <taxon>Pezizomycotina</taxon>
        <taxon>Sordariomycetes</taxon>
        <taxon>Hypocreomycetidae</taxon>
        <taxon>Hypocreales</taxon>
        <taxon>Nectriaceae</taxon>
        <taxon>Fusarium</taxon>
    </lineage>
</organism>
<evidence type="ECO:0000313" key="2">
    <source>
        <dbReference type="Proteomes" id="UP000245910"/>
    </source>
</evidence>